<dbReference type="PROSITE" id="PS51353">
    <property type="entry name" value="ARSC"/>
    <property type="match status" value="1"/>
</dbReference>
<gene>
    <name evidence="1" type="primary">PARPA_03722.1 scaffold 9273</name>
</gene>
<dbReference type="GO" id="GO:0005762">
    <property type="term" value="C:mitochondrial large ribosomal subunit"/>
    <property type="evidence" value="ECO:0007669"/>
    <property type="project" value="TreeGrafter"/>
</dbReference>
<dbReference type="STRING" id="35722.A0A0B7N3T3"/>
<dbReference type="PANTHER" id="PTHR28266">
    <property type="entry name" value="54S RIBOSOMAL PROTEIN L20, MITOCHONDRIAL"/>
    <property type="match status" value="1"/>
</dbReference>
<dbReference type="AlphaFoldDB" id="A0A0B7N3T3"/>
<name>A0A0B7N3T3_9FUNG</name>
<dbReference type="PANTHER" id="PTHR28266:SF1">
    <property type="entry name" value="LARGE RIBOSOMAL SUBUNIT PROTEIN ML58"/>
    <property type="match status" value="1"/>
</dbReference>
<dbReference type="Proteomes" id="UP000054107">
    <property type="component" value="Unassembled WGS sequence"/>
</dbReference>
<sequence>MSRTLTIFHNPRCSKSRLALAYLEDNKDKHDFILETILYQKQRITKDQLDKLVSSLKVNTKEPSSWKILLRPDAQKQVSSWEEAVDLLTTKPENLERPFVIDFDKMKAALGRPDLSNVEALVTETKTHVRTYATKSKTTNLKWKPSVPVQQTTLPDGTVFVARQPVVEPSMQSAVAPLINKSTTHKKLSESEIKELRQLRESDPSTWTRSKLAKKFGCSELFVGITAPNATAQAAKNQASANADAATNHGYRRKLILQERQKRRALW</sequence>
<dbReference type="GO" id="GO:0003735">
    <property type="term" value="F:structural constituent of ribosome"/>
    <property type="evidence" value="ECO:0007669"/>
    <property type="project" value="TreeGrafter"/>
</dbReference>
<keyword evidence="2" id="KW-1185">Reference proteome</keyword>
<organism evidence="1 2">
    <name type="scientific">Parasitella parasitica</name>
    <dbReference type="NCBI Taxonomy" id="35722"/>
    <lineage>
        <taxon>Eukaryota</taxon>
        <taxon>Fungi</taxon>
        <taxon>Fungi incertae sedis</taxon>
        <taxon>Mucoromycota</taxon>
        <taxon>Mucoromycotina</taxon>
        <taxon>Mucoromycetes</taxon>
        <taxon>Mucorales</taxon>
        <taxon>Mucorineae</taxon>
        <taxon>Mucoraceae</taxon>
        <taxon>Parasitella</taxon>
    </lineage>
</organism>
<accession>A0A0B7N3T3</accession>
<dbReference type="InterPro" id="IPR024388">
    <property type="entry name" value="Ribosomal_mL58"/>
</dbReference>
<proteinExistence type="predicted"/>
<dbReference type="SUPFAM" id="SSF52833">
    <property type="entry name" value="Thioredoxin-like"/>
    <property type="match status" value="1"/>
</dbReference>
<evidence type="ECO:0000313" key="2">
    <source>
        <dbReference type="Proteomes" id="UP000054107"/>
    </source>
</evidence>
<dbReference type="Gene3D" id="3.40.30.10">
    <property type="entry name" value="Glutaredoxin"/>
    <property type="match status" value="1"/>
</dbReference>
<evidence type="ECO:0000313" key="1">
    <source>
        <dbReference type="EMBL" id="CEP10103.1"/>
    </source>
</evidence>
<dbReference type="InterPro" id="IPR036249">
    <property type="entry name" value="Thioredoxin-like_sf"/>
</dbReference>
<dbReference type="InterPro" id="IPR006660">
    <property type="entry name" value="Arsenate_reductase-like"/>
</dbReference>
<dbReference type="Pfam" id="PF12824">
    <property type="entry name" value="MRP-L20"/>
    <property type="match status" value="1"/>
</dbReference>
<dbReference type="OrthoDB" id="6021263at2759"/>
<dbReference type="EMBL" id="LN723094">
    <property type="protein sequence ID" value="CEP10103.1"/>
    <property type="molecule type" value="Genomic_DNA"/>
</dbReference>
<reference evidence="1 2" key="1">
    <citation type="submission" date="2014-09" db="EMBL/GenBank/DDBJ databases">
        <authorList>
            <person name="Ellenberger Sabrina"/>
        </authorList>
    </citation>
    <scope>NUCLEOTIDE SEQUENCE [LARGE SCALE GENOMIC DNA]</scope>
    <source>
        <strain evidence="1 2">CBS 412.66</strain>
    </source>
</reference>
<protein>
    <submittedName>
        <fullName evidence="1">Uncharacterized protein</fullName>
    </submittedName>
</protein>